<keyword evidence="1" id="KW-0812">Transmembrane</keyword>
<dbReference type="SUPFAM" id="SSF53850">
    <property type="entry name" value="Periplasmic binding protein-like II"/>
    <property type="match status" value="1"/>
</dbReference>
<comment type="caution">
    <text evidence="2">The sequence shown here is derived from an EMBL/GenBank/DDBJ whole genome shotgun (WGS) entry which is preliminary data.</text>
</comment>
<dbReference type="InterPro" id="IPR006059">
    <property type="entry name" value="SBP"/>
</dbReference>
<evidence type="ECO:0000256" key="1">
    <source>
        <dbReference type="SAM" id="Phobius"/>
    </source>
</evidence>
<reference evidence="2 3" key="1">
    <citation type="submission" date="2017-07" db="EMBL/GenBank/DDBJ databases">
        <title>The genome sequence of Paludifilum halophilum highlights mechanisms for microbial adaptation to high salt environemnts.</title>
        <authorList>
            <person name="Belbahri L."/>
        </authorList>
    </citation>
    <scope>NUCLEOTIDE SEQUENCE [LARGE SCALE GENOMIC DNA]</scope>
    <source>
        <strain evidence="2 3">DSM 102817</strain>
    </source>
</reference>
<dbReference type="EMBL" id="NOWF01000003">
    <property type="protein sequence ID" value="OYD08451.1"/>
    <property type="molecule type" value="Genomic_DNA"/>
</dbReference>
<proteinExistence type="predicted"/>
<dbReference type="AlphaFoldDB" id="A0A235B869"/>
<dbReference type="PANTHER" id="PTHR43649">
    <property type="entry name" value="ARABINOSE-BINDING PROTEIN-RELATED"/>
    <property type="match status" value="1"/>
</dbReference>
<protein>
    <submittedName>
        <fullName evidence="2">ABC transporter substrate-binding protein</fullName>
    </submittedName>
</protein>
<name>A0A235B869_9BACL</name>
<dbReference type="Pfam" id="PF13416">
    <property type="entry name" value="SBP_bac_8"/>
    <property type="match status" value="1"/>
</dbReference>
<dbReference type="OrthoDB" id="9768630at2"/>
<keyword evidence="1" id="KW-0472">Membrane</keyword>
<dbReference type="PANTHER" id="PTHR43649:SF32">
    <property type="entry name" value="SUGAR BINDING SECRETED PROTEIN"/>
    <property type="match status" value="1"/>
</dbReference>
<sequence length="433" mass="48761">MGGETVRNLSISGKRVRKLKASVMIVVLLLAACSTGVMTDDSSEKVTLTMWFWRGSGFEKIIPEFEKAHPNIDIQPQIMRFDDAHSKLFTTLSAGSGAPDIAMVDISQLDSFLQYPGMFYNLNDFGAPSIKNRYLDWKWNQAVRGDHVVGLPTDIGPTVMYYRKDLFEKAGLPTEPDEVTKRIQTWEDYIEAGIQLKRETGKYMISSPWHFFMAVRDQGDHPYFNRKNQLVLGTDPQTKKAWNLMIEVKEKEIAGTYGDGTPEEGAALNKGDVSTVLSAAWKKGHIESNAPDAKGKWRAALMPEGTANMAGSFLTLPKQGKHPEEAYQAIQWLLAPEQQLDIFEDEGNFPSTPSVYDDPAIHDTSYEYWGGQKMGRLFAKAAKRAKANYMGPEYRAVDSLVEEQIDLIIHSDKDPKQAWKDLLERVQNQLKRG</sequence>
<organism evidence="2 3">
    <name type="scientific">Paludifilum halophilum</name>
    <dbReference type="NCBI Taxonomy" id="1642702"/>
    <lineage>
        <taxon>Bacteria</taxon>
        <taxon>Bacillati</taxon>
        <taxon>Bacillota</taxon>
        <taxon>Bacilli</taxon>
        <taxon>Bacillales</taxon>
        <taxon>Thermoactinomycetaceae</taxon>
        <taxon>Paludifilum</taxon>
    </lineage>
</organism>
<keyword evidence="3" id="KW-1185">Reference proteome</keyword>
<evidence type="ECO:0000313" key="3">
    <source>
        <dbReference type="Proteomes" id="UP000215459"/>
    </source>
</evidence>
<gene>
    <name evidence="2" type="ORF">CHM34_06365</name>
</gene>
<feature type="transmembrane region" description="Helical" evidence="1">
    <location>
        <begin position="21"/>
        <end position="39"/>
    </location>
</feature>
<keyword evidence="1" id="KW-1133">Transmembrane helix</keyword>
<dbReference type="PROSITE" id="PS51257">
    <property type="entry name" value="PROKAR_LIPOPROTEIN"/>
    <property type="match status" value="1"/>
</dbReference>
<dbReference type="Proteomes" id="UP000215459">
    <property type="component" value="Unassembled WGS sequence"/>
</dbReference>
<dbReference type="Gene3D" id="3.40.190.10">
    <property type="entry name" value="Periplasmic binding protein-like II"/>
    <property type="match status" value="1"/>
</dbReference>
<accession>A0A235B869</accession>
<evidence type="ECO:0000313" key="2">
    <source>
        <dbReference type="EMBL" id="OYD08451.1"/>
    </source>
</evidence>
<dbReference type="InterPro" id="IPR050490">
    <property type="entry name" value="Bact_solute-bd_prot1"/>
</dbReference>